<keyword evidence="4" id="KW-0411">Iron-sulfur</keyword>
<feature type="non-terminal residue" evidence="7">
    <location>
        <position position="1"/>
    </location>
</feature>
<reference evidence="7" key="1">
    <citation type="journal article" date="2014" name="Front. Microbiol.">
        <title>High frequency of phylogenetically diverse reductive dehalogenase-homologous genes in deep subseafloor sedimentary metagenomes.</title>
        <authorList>
            <person name="Kawai M."/>
            <person name="Futagami T."/>
            <person name="Toyoda A."/>
            <person name="Takaki Y."/>
            <person name="Nishi S."/>
            <person name="Hori S."/>
            <person name="Arai W."/>
            <person name="Tsubouchi T."/>
            <person name="Morono Y."/>
            <person name="Uchiyama I."/>
            <person name="Ito T."/>
            <person name="Fujiyama A."/>
            <person name="Inagaki F."/>
            <person name="Takami H."/>
        </authorList>
    </citation>
    <scope>NUCLEOTIDE SEQUENCE</scope>
    <source>
        <strain evidence="7">Expedition CK06-06</strain>
    </source>
</reference>
<dbReference type="Pfam" id="PF01512">
    <property type="entry name" value="Complex1_51K"/>
    <property type="match status" value="1"/>
</dbReference>
<keyword evidence="1" id="KW-0004">4Fe-4S</keyword>
<dbReference type="PANTHER" id="PTHR43578:SF3">
    <property type="entry name" value="NADH-QUINONE OXIDOREDUCTASE SUBUNIT F"/>
    <property type="match status" value="1"/>
</dbReference>
<dbReference type="SUPFAM" id="SSF142019">
    <property type="entry name" value="Nqo1 FMN-binding domain-like"/>
    <property type="match status" value="1"/>
</dbReference>
<dbReference type="PANTHER" id="PTHR43578">
    <property type="entry name" value="NADH-QUINONE OXIDOREDUCTASE SUBUNIT F"/>
    <property type="match status" value="1"/>
</dbReference>
<dbReference type="GO" id="GO:0046872">
    <property type="term" value="F:metal ion binding"/>
    <property type="evidence" value="ECO:0007669"/>
    <property type="project" value="UniProtKB-KW"/>
</dbReference>
<keyword evidence="2" id="KW-0479">Metal-binding</keyword>
<evidence type="ECO:0000259" key="6">
    <source>
        <dbReference type="Pfam" id="PF10531"/>
    </source>
</evidence>
<dbReference type="InterPro" id="IPR011538">
    <property type="entry name" value="Nuo51_FMN-bd"/>
</dbReference>
<dbReference type="Gene3D" id="3.40.50.11540">
    <property type="entry name" value="NADH-ubiquinone oxidoreductase 51kDa subunit"/>
    <property type="match status" value="1"/>
</dbReference>
<evidence type="ECO:0000313" key="7">
    <source>
        <dbReference type="EMBL" id="GAI11274.1"/>
    </source>
</evidence>
<accession>X1MY21</accession>
<evidence type="ECO:0008006" key="8">
    <source>
        <dbReference type="Google" id="ProtNLM"/>
    </source>
</evidence>
<evidence type="ECO:0000259" key="5">
    <source>
        <dbReference type="Pfam" id="PF01512"/>
    </source>
</evidence>
<dbReference type="GO" id="GO:0051539">
    <property type="term" value="F:4 iron, 4 sulfur cluster binding"/>
    <property type="evidence" value="ECO:0007669"/>
    <property type="project" value="UniProtKB-KW"/>
</dbReference>
<dbReference type="InterPro" id="IPR019554">
    <property type="entry name" value="Soluble_ligand-bd"/>
</dbReference>
<dbReference type="AlphaFoldDB" id="X1MY21"/>
<comment type="caution">
    <text evidence="7">The sequence shown here is derived from an EMBL/GenBank/DDBJ whole genome shotgun (WGS) entry which is preliminary data.</text>
</comment>
<dbReference type="InterPro" id="IPR037225">
    <property type="entry name" value="Nuo51_FMN-bd_sf"/>
</dbReference>
<dbReference type="EMBL" id="BARV01003755">
    <property type="protein sequence ID" value="GAI11274.1"/>
    <property type="molecule type" value="Genomic_DNA"/>
</dbReference>
<evidence type="ECO:0000256" key="4">
    <source>
        <dbReference type="ARBA" id="ARBA00023014"/>
    </source>
</evidence>
<proteinExistence type="predicted"/>
<protein>
    <recommendedName>
        <fullName evidence="8">Soluble ligand binding domain-containing protein</fullName>
    </recommendedName>
</protein>
<feature type="domain" description="Soluble ligand binding" evidence="6">
    <location>
        <begin position="82"/>
        <end position="130"/>
    </location>
</feature>
<name>X1MY21_9ZZZZ</name>
<sequence>VRINRGGGAFVCGESTALMASLEGKPGEPRAKYIHTVEKGLWSQPTTLNNVETWANVPLIINQGADWYTKIGTPNSKGTKIFSLVGKINNAGLVEVPMGVTLREIIYDIGGGIPDGKKFKAVWTGGPSGGCIPESLLDIIIDFDELGKAGSMMGSGGMIVMDENTCMVDIAFLTFSIKSKG</sequence>
<keyword evidence="3" id="KW-0408">Iron</keyword>
<feature type="domain" description="NADH-ubiquinone oxidoreductase 51kDa subunit FMN-binding" evidence="5">
    <location>
        <begin position="2"/>
        <end position="58"/>
    </location>
</feature>
<evidence type="ECO:0000256" key="2">
    <source>
        <dbReference type="ARBA" id="ARBA00022723"/>
    </source>
</evidence>
<evidence type="ECO:0000256" key="1">
    <source>
        <dbReference type="ARBA" id="ARBA00022485"/>
    </source>
</evidence>
<dbReference type="Gene3D" id="3.10.20.600">
    <property type="match status" value="1"/>
</dbReference>
<evidence type="ECO:0000256" key="3">
    <source>
        <dbReference type="ARBA" id="ARBA00023004"/>
    </source>
</evidence>
<dbReference type="Pfam" id="PF10531">
    <property type="entry name" value="SLBB"/>
    <property type="match status" value="1"/>
</dbReference>
<organism evidence="7">
    <name type="scientific">marine sediment metagenome</name>
    <dbReference type="NCBI Taxonomy" id="412755"/>
    <lineage>
        <taxon>unclassified sequences</taxon>
        <taxon>metagenomes</taxon>
        <taxon>ecological metagenomes</taxon>
    </lineage>
</organism>
<dbReference type="SUPFAM" id="SSF142984">
    <property type="entry name" value="Nqo1 middle domain-like"/>
    <property type="match status" value="1"/>
</dbReference>
<gene>
    <name evidence="7" type="ORF">S06H3_08780</name>
</gene>